<dbReference type="AlphaFoldDB" id="E4V6S0"/>
<keyword evidence="1" id="KW-0472">Membrane</keyword>
<keyword evidence="3" id="KW-1185">Reference proteome</keyword>
<gene>
    <name evidence="2" type="ORF">MGYG_08711</name>
</gene>
<keyword evidence="1" id="KW-0812">Transmembrane</keyword>
<reference evidence="3" key="1">
    <citation type="journal article" date="2012" name="MBio">
        <title>Comparative genome analysis of Trichophyton rubrum and related dermatophytes reveals candidate genes involved in infection.</title>
        <authorList>
            <person name="Martinez D.A."/>
            <person name="Oliver B.G."/>
            <person name="Graeser Y."/>
            <person name="Goldberg J.M."/>
            <person name="Li W."/>
            <person name="Martinez-Rossi N.M."/>
            <person name="Monod M."/>
            <person name="Shelest E."/>
            <person name="Barton R.C."/>
            <person name="Birch E."/>
            <person name="Brakhage A.A."/>
            <person name="Chen Z."/>
            <person name="Gurr S.J."/>
            <person name="Heiman D."/>
            <person name="Heitman J."/>
            <person name="Kosti I."/>
            <person name="Rossi A."/>
            <person name="Saif S."/>
            <person name="Samalova M."/>
            <person name="Saunders C.W."/>
            <person name="Shea T."/>
            <person name="Summerbell R.C."/>
            <person name="Xu J."/>
            <person name="Young S."/>
            <person name="Zeng Q."/>
            <person name="Birren B.W."/>
            <person name="Cuomo C.A."/>
            <person name="White T.C."/>
        </authorList>
    </citation>
    <scope>NUCLEOTIDE SEQUENCE [LARGE SCALE GENOMIC DNA]</scope>
    <source>
        <strain evidence="3">ATCC MYA-4604 / CBS 118893</strain>
    </source>
</reference>
<dbReference type="HOGENOM" id="CLU_1767621_0_0_1"/>
<dbReference type="eggNOG" id="ENOG502RPWT">
    <property type="taxonomic scope" value="Eukaryota"/>
</dbReference>
<name>E4V6S0_ARTGP</name>
<accession>E4V6S0</accession>
<proteinExistence type="predicted"/>
<organism evidence="3">
    <name type="scientific">Arthroderma gypseum (strain ATCC MYA-4604 / CBS 118893)</name>
    <name type="common">Microsporum gypseum</name>
    <dbReference type="NCBI Taxonomy" id="535722"/>
    <lineage>
        <taxon>Eukaryota</taxon>
        <taxon>Fungi</taxon>
        <taxon>Dikarya</taxon>
        <taxon>Ascomycota</taxon>
        <taxon>Pezizomycotina</taxon>
        <taxon>Eurotiomycetes</taxon>
        <taxon>Eurotiomycetidae</taxon>
        <taxon>Onygenales</taxon>
        <taxon>Arthrodermataceae</taxon>
        <taxon>Nannizzia</taxon>
    </lineage>
</organism>
<protein>
    <submittedName>
        <fullName evidence="2">Uncharacterized protein</fullName>
    </submittedName>
</protein>
<feature type="transmembrane region" description="Helical" evidence="1">
    <location>
        <begin position="107"/>
        <end position="130"/>
    </location>
</feature>
<keyword evidence="1" id="KW-1133">Transmembrane helix</keyword>
<dbReference type="GeneID" id="10024496"/>
<dbReference type="RefSeq" id="XP_003169163.1">
    <property type="nucleotide sequence ID" value="XM_003169115.1"/>
</dbReference>
<evidence type="ECO:0000256" key="1">
    <source>
        <dbReference type="SAM" id="Phobius"/>
    </source>
</evidence>
<sequence length="147" mass="16857">MELLIYCRCGCTSALLFIPSFFSQHVNSNLPIVYFEAIVHLVSTPCFAPMIYNNTFCLLFYISTSLSASALYPYIPTNTRFHKQLVIHTANRNQREEKDAKMVQRNVTIAIILIVLFILLAAVGIVIFYINSRLGWFARAREVDEEQ</sequence>
<dbReference type="InParanoid" id="E4V6S0"/>
<dbReference type="VEuPathDB" id="FungiDB:MGYG_08711"/>
<dbReference type="EMBL" id="DS989831">
    <property type="protein sequence ID" value="EFQ96786.1"/>
    <property type="molecule type" value="Genomic_DNA"/>
</dbReference>
<feature type="transmembrane region" description="Helical" evidence="1">
    <location>
        <begin position="58"/>
        <end position="75"/>
    </location>
</feature>
<evidence type="ECO:0000313" key="3">
    <source>
        <dbReference type="Proteomes" id="UP000002669"/>
    </source>
</evidence>
<evidence type="ECO:0000313" key="2">
    <source>
        <dbReference type="EMBL" id="EFQ96786.1"/>
    </source>
</evidence>
<dbReference type="Proteomes" id="UP000002669">
    <property type="component" value="Unassembled WGS sequence"/>
</dbReference>